<name>A0A124FM42_9EURY</name>
<feature type="domain" description="Glycosyltransferase 2-like" evidence="1">
    <location>
        <begin position="10"/>
        <end position="145"/>
    </location>
</feature>
<evidence type="ECO:0000259" key="1">
    <source>
        <dbReference type="Pfam" id="PF00535"/>
    </source>
</evidence>
<sequence length="319" mass="36713">MQMMTSPRVSLIIIQYGNTELLWNLLISLERHADRELVSEVIVVNNGLALGEECRAKLEAYKVLTIRVVDNSKKSYASGVNFGVAAAKGNMLIIANNDIEWIPNSSIRMLIDHFQQDPLICIVGPQLIYPNGNWQRSYGRFSSLREAIISLAMFDSIWHGVLIAAFRYNWWFARKARAVDYVDGAFMVIKRHCFEEIGGFDESYTFYGEEMDFCWRAWKCGRKVVFIPNVKVMHIRGASSTTDALADYTIRLINAKQKFVKKNFGQRRARLYGCLVQMAFFERYILYSFIAKLIRSPNWQQRAFQAHARFQAVKGVGLC</sequence>
<protein>
    <submittedName>
        <fullName evidence="2">Glycosyltransferase, group 2 family protein</fullName>
    </submittedName>
</protein>
<dbReference type="AlphaFoldDB" id="A0A124FM42"/>
<dbReference type="Proteomes" id="UP000057043">
    <property type="component" value="Unassembled WGS sequence"/>
</dbReference>
<dbReference type="PANTHER" id="PTHR43179:SF7">
    <property type="entry name" value="RHAMNOSYLTRANSFERASE WBBL"/>
    <property type="match status" value="1"/>
</dbReference>
<keyword evidence="2" id="KW-0808">Transferase</keyword>
<comment type="caution">
    <text evidence="2">The sequence shown here is derived from an EMBL/GenBank/DDBJ whole genome shotgun (WGS) entry which is preliminary data.</text>
</comment>
<dbReference type="PATRIC" id="fig|301375.7.peg.263"/>
<evidence type="ECO:0000313" key="3">
    <source>
        <dbReference type="Proteomes" id="UP000057043"/>
    </source>
</evidence>
<dbReference type="PANTHER" id="PTHR43179">
    <property type="entry name" value="RHAMNOSYLTRANSFERASE WBBL"/>
    <property type="match status" value="1"/>
</dbReference>
<dbReference type="Gene3D" id="3.90.550.10">
    <property type="entry name" value="Spore Coat Polysaccharide Biosynthesis Protein SpsA, Chain A"/>
    <property type="match status" value="1"/>
</dbReference>
<gene>
    <name evidence="2" type="ORF">XD72_2050</name>
</gene>
<proteinExistence type="predicted"/>
<dbReference type="SUPFAM" id="SSF53448">
    <property type="entry name" value="Nucleotide-diphospho-sugar transferases"/>
    <property type="match status" value="1"/>
</dbReference>
<organism evidence="2 3">
    <name type="scientific">Methanothrix harundinacea</name>
    <dbReference type="NCBI Taxonomy" id="301375"/>
    <lineage>
        <taxon>Archaea</taxon>
        <taxon>Methanobacteriati</taxon>
        <taxon>Methanobacteriota</taxon>
        <taxon>Stenosarchaea group</taxon>
        <taxon>Methanomicrobia</taxon>
        <taxon>Methanotrichales</taxon>
        <taxon>Methanotrichaceae</taxon>
        <taxon>Methanothrix</taxon>
    </lineage>
</organism>
<reference evidence="2 3" key="1">
    <citation type="journal article" date="2015" name="MBio">
        <title>Genome-Resolved Metagenomic Analysis Reveals Roles for Candidate Phyla and Other Microbial Community Members in Biogeochemical Transformations in Oil Reservoirs.</title>
        <authorList>
            <person name="Hu P."/>
            <person name="Tom L."/>
            <person name="Singh A."/>
            <person name="Thomas B.C."/>
            <person name="Baker B.J."/>
            <person name="Piceno Y.M."/>
            <person name="Andersen G.L."/>
            <person name="Banfield J.F."/>
        </authorList>
    </citation>
    <scope>NUCLEOTIDE SEQUENCE [LARGE SCALE GENOMIC DNA]</scope>
    <source>
        <strain evidence="2">57_489</strain>
    </source>
</reference>
<dbReference type="Pfam" id="PF00535">
    <property type="entry name" value="Glycos_transf_2"/>
    <property type="match status" value="1"/>
</dbReference>
<dbReference type="GO" id="GO:0016740">
    <property type="term" value="F:transferase activity"/>
    <property type="evidence" value="ECO:0007669"/>
    <property type="project" value="UniProtKB-KW"/>
</dbReference>
<accession>A0A124FM42</accession>
<evidence type="ECO:0000313" key="2">
    <source>
        <dbReference type="EMBL" id="KUK43557.1"/>
    </source>
</evidence>
<dbReference type="EMBL" id="LGFT01000064">
    <property type="protein sequence ID" value="KUK43557.1"/>
    <property type="molecule type" value="Genomic_DNA"/>
</dbReference>
<dbReference type="InterPro" id="IPR001173">
    <property type="entry name" value="Glyco_trans_2-like"/>
</dbReference>
<dbReference type="InterPro" id="IPR029044">
    <property type="entry name" value="Nucleotide-diphossugar_trans"/>
</dbReference>